<accession>E2BMF0</accession>
<evidence type="ECO:0000256" key="3">
    <source>
        <dbReference type="ARBA" id="ARBA00022833"/>
    </source>
</evidence>
<keyword evidence="3" id="KW-0862">Zinc</keyword>
<evidence type="ECO:0000259" key="4">
    <source>
        <dbReference type="PROSITE" id="PS01360"/>
    </source>
</evidence>
<evidence type="ECO:0000256" key="2">
    <source>
        <dbReference type="ARBA" id="ARBA00022771"/>
    </source>
</evidence>
<dbReference type="GO" id="GO:0008270">
    <property type="term" value="F:zinc ion binding"/>
    <property type="evidence" value="ECO:0007669"/>
    <property type="project" value="UniProtKB-KW"/>
</dbReference>
<dbReference type="InterPro" id="IPR002893">
    <property type="entry name" value="Znf_MYND"/>
</dbReference>
<dbReference type="Gene3D" id="6.10.140.2220">
    <property type="match status" value="1"/>
</dbReference>
<evidence type="ECO:0000313" key="5">
    <source>
        <dbReference type="EMBL" id="EFN83125.1"/>
    </source>
</evidence>
<organism evidence="6">
    <name type="scientific">Harpegnathos saltator</name>
    <name type="common">Jerdon's jumping ant</name>
    <dbReference type="NCBI Taxonomy" id="610380"/>
    <lineage>
        <taxon>Eukaryota</taxon>
        <taxon>Metazoa</taxon>
        <taxon>Ecdysozoa</taxon>
        <taxon>Arthropoda</taxon>
        <taxon>Hexapoda</taxon>
        <taxon>Insecta</taxon>
        <taxon>Pterygota</taxon>
        <taxon>Neoptera</taxon>
        <taxon>Endopterygota</taxon>
        <taxon>Hymenoptera</taxon>
        <taxon>Apocrita</taxon>
        <taxon>Aculeata</taxon>
        <taxon>Formicoidea</taxon>
        <taxon>Formicidae</taxon>
        <taxon>Ponerinae</taxon>
        <taxon>Ponerini</taxon>
        <taxon>Harpegnathos</taxon>
    </lineage>
</organism>
<dbReference type="Proteomes" id="UP000008237">
    <property type="component" value="Unassembled WGS sequence"/>
</dbReference>
<reference evidence="5 6" key="1">
    <citation type="journal article" date="2010" name="Science">
        <title>Genomic comparison of the ants Camponotus floridanus and Harpegnathos saltator.</title>
        <authorList>
            <person name="Bonasio R."/>
            <person name="Zhang G."/>
            <person name="Ye C."/>
            <person name="Mutti N.S."/>
            <person name="Fang X."/>
            <person name="Qin N."/>
            <person name="Donahue G."/>
            <person name="Yang P."/>
            <person name="Li Q."/>
            <person name="Li C."/>
            <person name="Zhang P."/>
            <person name="Huang Z."/>
            <person name="Berger S.L."/>
            <person name="Reinberg D."/>
            <person name="Wang J."/>
            <person name="Liebig J."/>
        </authorList>
    </citation>
    <scope>NUCLEOTIDE SEQUENCE [LARGE SCALE GENOMIC DNA]</scope>
    <source>
        <strain evidence="5 6">R22 G/1</strain>
    </source>
</reference>
<feature type="non-terminal residue" evidence="5">
    <location>
        <position position="144"/>
    </location>
</feature>
<keyword evidence="6" id="KW-1185">Reference proteome</keyword>
<name>E2BMF0_HARSA</name>
<keyword evidence="2" id="KW-0863">Zinc-finger</keyword>
<proteinExistence type="predicted"/>
<dbReference type="Pfam" id="PF01753">
    <property type="entry name" value="zf-MYND"/>
    <property type="match status" value="1"/>
</dbReference>
<feature type="non-terminal residue" evidence="5">
    <location>
        <position position="1"/>
    </location>
</feature>
<protein>
    <recommendedName>
        <fullName evidence="4">MYND-type domain-containing protein</fullName>
    </recommendedName>
</protein>
<evidence type="ECO:0000313" key="6">
    <source>
        <dbReference type="Proteomes" id="UP000008237"/>
    </source>
</evidence>
<evidence type="ECO:0000256" key="1">
    <source>
        <dbReference type="ARBA" id="ARBA00022723"/>
    </source>
</evidence>
<dbReference type="InParanoid" id="E2BMF0"/>
<gene>
    <name evidence="5" type="ORF">EAI_02980</name>
</gene>
<keyword evidence="1" id="KW-0479">Metal-binding</keyword>
<dbReference type="PROSITE" id="PS01360">
    <property type="entry name" value="ZF_MYND_1"/>
    <property type="match status" value="1"/>
</dbReference>
<sequence>FNPNICHFCKKEPELGERNNICPSCNMILYCSSEHELSDKVNHQQICGILKTLLRKHIELSQTSNLLHDNWIRSRKHLLHLVKMELQRDMKPYEIQMIMLTKKCFICYEQHNLQTCIVCYSVNYCSQHEAAYKVWHSPKCETLK</sequence>
<dbReference type="EMBL" id="GL449209">
    <property type="protein sequence ID" value="EFN83125.1"/>
    <property type="molecule type" value="Genomic_DNA"/>
</dbReference>
<feature type="domain" description="MYND-type" evidence="4">
    <location>
        <begin position="6"/>
        <end position="47"/>
    </location>
</feature>
<dbReference type="SUPFAM" id="SSF144232">
    <property type="entry name" value="HIT/MYND zinc finger-like"/>
    <property type="match status" value="1"/>
</dbReference>
<dbReference type="AlphaFoldDB" id="E2BMF0"/>